<feature type="domain" description="DM13" evidence="1">
    <location>
        <begin position="55"/>
        <end position="151"/>
    </location>
</feature>
<protein>
    <submittedName>
        <fullName evidence="2">DM13 domain-containing protein</fullName>
    </submittedName>
</protein>
<accession>A0A5C5RQG9</accession>
<dbReference type="EMBL" id="VIGV01000002">
    <property type="protein sequence ID" value="TWS24894.1"/>
    <property type="molecule type" value="Genomic_DNA"/>
</dbReference>
<comment type="caution">
    <text evidence="2">The sequence shown here is derived from an EMBL/GenBank/DDBJ whole genome shotgun (WGS) entry which is preliminary data.</text>
</comment>
<dbReference type="RefSeq" id="WP_146432420.1">
    <property type="nucleotide sequence ID" value="NZ_VIGV01000002.1"/>
</dbReference>
<evidence type="ECO:0000313" key="2">
    <source>
        <dbReference type="EMBL" id="TWS24894.1"/>
    </source>
</evidence>
<dbReference type="InterPro" id="IPR019545">
    <property type="entry name" value="DM13_domain"/>
</dbReference>
<dbReference type="PROSITE" id="PS51549">
    <property type="entry name" value="DM13"/>
    <property type="match status" value="1"/>
</dbReference>
<evidence type="ECO:0000259" key="1">
    <source>
        <dbReference type="PROSITE" id="PS51549"/>
    </source>
</evidence>
<dbReference type="AlphaFoldDB" id="A0A5C5RQG9"/>
<reference evidence="2 3" key="1">
    <citation type="submission" date="2019-08" db="EMBL/GenBank/DDBJ databases">
        <title>Tsukamurella conjunctivitidis sp. nov., Tsukamurella assacharolytica sp. nov. and Tsukamurella sputae sp. nov. isolated from patients with conjunctivitis, bacteraemia (lymphoma) and respiratory infection (sputum) in Hong Kong.</title>
        <authorList>
            <person name="Fok K.M.N."/>
            <person name="Fong J.Y.H."/>
        </authorList>
    </citation>
    <scope>NUCLEOTIDE SEQUENCE [LARGE SCALE GENOMIC DNA]</scope>
    <source>
        <strain evidence="2 3">HKU70</strain>
    </source>
</reference>
<organism evidence="2 3">
    <name type="scientific">Tsukamurella sputi</name>
    <dbReference type="NCBI Taxonomy" id="2591848"/>
    <lineage>
        <taxon>Bacteria</taxon>
        <taxon>Bacillati</taxon>
        <taxon>Actinomycetota</taxon>
        <taxon>Actinomycetes</taxon>
        <taxon>Mycobacteriales</taxon>
        <taxon>Tsukamurellaceae</taxon>
        <taxon>Tsukamurella</taxon>
    </lineage>
</organism>
<proteinExistence type="predicted"/>
<dbReference type="PROSITE" id="PS51257">
    <property type="entry name" value="PROKAR_LIPOPROTEIN"/>
    <property type="match status" value="1"/>
</dbReference>
<dbReference type="Proteomes" id="UP000319792">
    <property type="component" value="Unassembled WGS sequence"/>
</dbReference>
<sequence length="152" mass="15208">MRASHLTGVVVTVGLGLALTACGGSKDMPDATMTSTAPVMSSMTMAPAAPAMTTGTFSGLNGKAVAGTATITGSVVELAGFSSDEGPDLHLYLTKGTSEGDVKAGVRLGAISYDKAAQRFMLPEGTAAGSYTHLVVHCDKALAVFGAAQLGR</sequence>
<keyword evidence="3" id="KW-1185">Reference proteome</keyword>
<dbReference type="OrthoDB" id="4751481at2"/>
<gene>
    <name evidence="2" type="ORF">FK268_06530</name>
</gene>
<evidence type="ECO:0000313" key="3">
    <source>
        <dbReference type="Proteomes" id="UP000319792"/>
    </source>
</evidence>
<name>A0A5C5RQG9_9ACTN</name>
<dbReference type="Pfam" id="PF10517">
    <property type="entry name" value="DM13"/>
    <property type="match status" value="1"/>
</dbReference>